<keyword evidence="2" id="KW-1185">Reference proteome</keyword>
<evidence type="ECO:0000313" key="1">
    <source>
        <dbReference type="EMBL" id="SOC21512.1"/>
    </source>
</evidence>
<evidence type="ECO:0000313" key="2">
    <source>
        <dbReference type="Proteomes" id="UP000219636"/>
    </source>
</evidence>
<dbReference type="RefSeq" id="WP_097074623.1">
    <property type="nucleotide sequence ID" value="NZ_OBMQ01000013.1"/>
</dbReference>
<dbReference type="Proteomes" id="UP000219636">
    <property type="component" value="Unassembled WGS sequence"/>
</dbReference>
<name>A0A285THI9_9BACL</name>
<reference evidence="2" key="1">
    <citation type="submission" date="2017-08" db="EMBL/GenBank/DDBJ databases">
        <authorList>
            <person name="Varghese N."/>
            <person name="Submissions S."/>
        </authorList>
    </citation>
    <scope>NUCLEOTIDE SEQUENCE [LARGE SCALE GENOMIC DNA]</scope>
    <source>
        <strain evidence="2">JC22</strain>
    </source>
</reference>
<protein>
    <submittedName>
        <fullName evidence="1">Uncharacterized protein</fullName>
    </submittedName>
</protein>
<organism evidence="1 2">
    <name type="scientific">Ureibacillus xyleni</name>
    <dbReference type="NCBI Taxonomy" id="614648"/>
    <lineage>
        <taxon>Bacteria</taxon>
        <taxon>Bacillati</taxon>
        <taxon>Bacillota</taxon>
        <taxon>Bacilli</taxon>
        <taxon>Bacillales</taxon>
        <taxon>Caryophanaceae</taxon>
        <taxon>Ureibacillus</taxon>
    </lineage>
</organism>
<proteinExistence type="predicted"/>
<accession>A0A285THI9</accession>
<dbReference type="OrthoDB" id="2972431at2"/>
<sequence length="156" mass="18121">MTTIIYLEDNGERQVLKQIADIARLGISGDQDAKELAKYIRQGLQLLGKFGVPSDKRLMMVSEEVDGDKRTFHLLKELKHIPYPLFEFRINRTTPGAFRAIFFEYKYEEEQLLIFAKSVLKQGDPNPPELQQAIKESLALYERFHENPELYLGEDD</sequence>
<dbReference type="EMBL" id="OBMQ01000013">
    <property type="protein sequence ID" value="SOC21512.1"/>
    <property type="molecule type" value="Genomic_DNA"/>
</dbReference>
<gene>
    <name evidence="1" type="ORF">SAMN05880501_1133</name>
</gene>
<dbReference type="AlphaFoldDB" id="A0A285THI9"/>